<dbReference type="CDD" id="cd08509">
    <property type="entry name" value="PBP2_TmCBP_oligosaccharides_like"/>
    <property type="match status" value="1"/>
</dbReference>
<dbReference type="SUPFAM" id="SSF53850">
    <property type="entry name" value="Periplasmic binding protein-like II"/>
    <property type="match status" value="1"/>
</dbReference>
<evidence type="ECO:0000313" key="3">
    <source>
        <dbReference type="EMBL" id="MFC1401038.1"/>
    </source>
</evidence>
<dbReference type="Gene3D" id="3.40.190.10">
    <property type="entry name" value="Periplasmic binding protein-like II"/>
    <property type="match status" value="1"/>
</dbReference>
<name>A0ABV6UHW1_9ACTN</name>
<gene>
    <name evidence="3" type="ORF">ACEZDJ_07040</name>
</gene>
<dbReference type="PIRSF" id="PIRSF002741">
    <property type="entry name" value="MppA"/>
    <property type="match status" value="1"/>
</dbReference>
<feature type="domain" description="Solute-binding protein family 5" evidence="2">
    <location>
        <begin position="88"/>
        <end position="453"/>
    </location>
</feature>
<accession>A0ABV6UHW1</accession>
<dbReference type="Gene3D" id="3.90.76.10">
    <property type="entry name" value="Dipeptide-binding Protein, Domain 1"/>
    <property type="match status" value="1"/>
</dbReference>
<feature type="signal peptide" evidence="1">
    <location>
        <begin position="1"/>
        <end position="24"/>
    </location>
</feature>
<evidence type="ECO:0000313" key="4">
    <source>
        <dbReference type="Proteomes" id="UP001592528"/>
    </source>
</evidence>
<dbReference type="InterPro" id="IPR000914">
    <property type="entry name" value="SBP_5_dom"/>
</dbReference>
<evidence type="ECO:0000256" key="1">
    <source>
        <dbReference type="SAM" id="SignalP"/>
    </source>
</evidence>
<dbReference type="Pfam" id="PF00496">
    <property type="entry name" value="SBP_bac_5"/>
    <property type="match status" value="1"/>
</dbReference>
<proteinExistence type="predicted"/>
<dbReference type="PANTHER" id="PTHR30290:SF82">
    <property type="entry name" value="ABC-TYPE DIPEPTIDE_OLIGOPEPTIDE TRANSPORT SYSTEM, PERIPLASMIC COMPONENT"/>
    <property type="match status" value="1"/>
</dbReference>
<dbReference type="Proteomes" id="UP001592528">
    <property type="component" value="Unassembled WGS sequence"/>
</dbReference>
<dbReference type="PROSITE" id="PS51257">
    <property type="entry name" value="PROKAR_LIPOPROTEIN"/>
    <property type="match status" value="1"/>
</dbReference>
<sequence length="558" mass="59745">MPRTLDRPRLLAACSALALSVTLAACGGSSGHKGPSASVQHGVLTVSTGSGQSYTANFNPFSPNALQATDGMVYEPLFFYNTSKSGDIQPWLGTSYSWADGGKTLHIKVRSGVTWSDGKPFTNADVAFSFANAMHASTLNAYGLPLANVTTDGTDGVTLTFTQSAYTKAYFILGKTLMLPQHIWGSIPDAQKTTVLNSKPVGTGAWTVKSVASTLVTLTARKDYYLTGYPKFSTLRYVGYNGNNSADAAIESGALDWAGGFIPDIKKNYLAKDPKFTLVNNPLAVTAFIPNALQGPTADPNVRKAISAGVDRAFMSQSVYDGQAAATNPAALLTPNFSSVLDPSLPTAFETGQDKVDGYLTASGYTKGSDGYYAKNGKRLTVTVKMVSGWTDYLSLGQLAQQELKKVGIDLQIDSEAYNTWAADQASGNFQMLLSSFGFTPDPRAYYDQIVDSRLAKPLGQQTTGGNYGRYKNAAIDDALDHLAETTDVNAQKPYFYAIEQQFVKDMPVIPLMDAQNEQEFNGNNVTGFPTAADSYAAASVWLFPDAAWVAMRLSPAK</sequence>
<dbReference type="Gene3D" id="3.10.105.10">
    <property type="entry name" value="Dipeptide-binding Protein, Domain 3"/>
    <property type="match status" value="1"/>
</dbReference>
<keyword evidence="4" id="KW-1185">Reference proteome</keyword>
<evidence type="ECO:0000259" key="2">
    <source>
        <dbReference type="Pfam" id="PF00496"/>
    </source>
</evidence>
<dbReference type="EMBL" id="JBHEZZ010000003">
    <property type="protein sequence ID" value="MFC1401038.1"/>
    <property type="molecule type" value="Genomic_DNA"/>
</dbReference>
<comment type="caution">
    <text evidence="3">The sequence shown here is derived from an EMBL/GenBank/DDBJ whole genome shotgun (WGS) entry which is preliminary data.</text>
</comment>
<dbReference type="PANTHER" id="PTHR30290">
    <property type="entry name" value="PERIPLASMIC BINDING COMPONENT OF ABC TRANSPORTER"/>
    <property type="match status" value="1"/>
</dbReference>
<feature type="chain" id="PRO_5047302622" evidence="1">
    <location>
        <begin position="25"/>
        <end position="558"/>
    </location>
</feature>
<protein>
    <submittedName>
        <fullName evidence="3">ABC transporter substrate-binding protein</fullName>
    </submittedName>
</protein>
<keyword evidence="1" id="KW-0732">Signal</keyword>
<dbReference type="RefSeq" id="WP_051725075.1">
    <property type="nucleotide sequence ID" value="NZ_JBHEZZ010000003.1"/>
</dbReference>
<dbReference type="InterPro" id="IPR039424">
    <property type="entry name" value="SBP_5"/>
</dbReference>
<dbReference type="InterPro" id="IPR030678">
    <property type="entry name" value="Peptide/Ni-bd"/>
</dbReference>
<reference evidence="3 4" key="1">
    <citation type="submission" date="2024-09" db="EMBL/GenBank/DDBJ databases">
        <authorList>
            <person name="Lee S.D."/>
        </authorList>
    </citation>
    <scope>NUCLEOTIDE SEQUENCE [LARGE SCALE GENOMIC DNA]</scope>
    <source>
        <strain evidence="3 4">N1-5</strain>
    </source>
</reference>
<organism evidence="3 4">
    <name type="scientific">Streptacidiphilus cavernicola</name>
    <dbReference type="NCBI Taxonomy" id="3342716"/>
    <lineage>
        <taxon>Bacteria</taxon>
        <taxon>Bacillati</taxon>
        <taxon>Actinomycetota</taxon>
        <taxon>Actinomycetes</taxon>
        <taxon>Kitasatosporales</taxon>
        <taxon>Streptomycetaceae</taxon>
        <taxon>Streptacidiphilus</taxon>
    </lineage>
</organism>